<gene>
    <name evidence="2" type="ORF">JZ751_024564</name>
</gene>
<sequence>MDKHNENDSINGRVVEPMPGYIELITRGYAVMVSALKDCNACGLENSKRTLLDNAYITWVEIGLFLLCAVMWTMMRRGLTECLFKQLEGLAEVRGGGTLQTKSLLALSATV</sequence>
<dbReference type="OrthoDB" id="537032at2759"/>
<proteinExistence type="predicted"/>
<comment type="caution">
    <text evidence="2">The sequence shown here is derived from an EMBL/GenBank/DDBJ whole genome shotgun (WGS) entry which is preliminary data.</text>
</comment>
<evidence type="ECO:0000256" key="1">
    <source>
        <dbReference type="SAM" id="Phobius"/>
    </source>
</evidence>
<keyword evidence="1" id="KW-0472">Membrane</keyword>
<name>A0A8T2PDQ8_9TELE</name>
<evidence type="ECO:0000313" key="3">
    <source>
        <dbReference type="Proteomes" id="UP000824540"/>
    </source>
</evidence>
<organism evidence="2 3">
    <name type="scientific">Albula glossodonta</name>
    <name type="common">roundjaw bonefish</name>
    <dbReference type="NCBI Taxonomy" id="121402"/>
    <lineage>
        <taxon>Eukaryota</taxon>
        <taxon>Metazoa</taxon>
        <taxon>Chordata</taxon>
        <taxon>Craniata</taxon>
        <taxon>Vertebrata</taxon>
        <taxon>Euteleostomi</taxon>
        <taxon>Actinopterygii</taxon>
        <taxon>Neopterygii</taxon>
        <taxon>Teleostei</taxon>
        <taxon>Albuliformes</taxon>
        <taxon>Albulidae</taxon>
        <taxon>Albula</taxon>
    </lineage>
</organism>
<dbReference type="Proteomes" id="UP000824540">
    <property type="component" value="Unassembled WGS sequence"/>
</dbReference>
<keyword evidence="3" id="KW-1185">Reference proteome</keyword>
<feature type="transmembrane region" description="Helical" evidence="1">
    <location>
        <begin position="56"/>
        <end position="75"/>
    </location>
</feature>
<protein>
    <submittedName>
        <fullName evidence="2">Uncharacterized protein</fullName>
    </submittedName>
</protein>
<dbReference type="EMBL" id="JAFBMS010000007">
    <property type="protein sequence ID" value="KAG9350675.1"/>
    <property type="molecule type" value="Genomic_DNA"/>
</dbReference>
<evidence type="ECO:0000313" key="2">
    <source>
        <dbReference type="EMBL" id="KAG9350675.1"/>
    </source>
</evidence>
<dbReference type="AlphaFoldDB" id="A0A8T2PDQ8"/>
<accession>A0A8T2PDQ8</accession>
<keyword evidence="1" id="KW-1133">Transmembrane helix</keyword>
<keyword evidence="1" id="KW-0812">Transmembrane</keyword>
<reference evidence="2" key="1">
    <citation type="thesis" date="2021" institute="BYU ScholarsArchive" country="Provo, UT, USA">
        <title>Applications of and Algorithms for Genome Assembly and Genomic Analyses with an Emphasis on Marine Teleosts.</title>
        <authorList>
            <person name="Pickett B.D."/>
        </authorList>
    </citation>
    <scope>NUCLEOTIDE SEQUENCE</scope>
    <source>
        <strain evidence="2">HI-2016</strain>
    </source>
</reference>